<dbReference type="InterPro" id="IPR047183">
    <property type="entry name" value="GDO-like"/>
</dbReference>
<evidence type="ECO:0000256" key="2">
    <source>
        <dbReference type="ARBA" id="ARBA00023002"/>
    </source>
</evidence>
<dbReference type="InterPro" id="IPR011051">
    <property type="entry name" value="RmlC_Cupin_sf"/>
</dbReference>
<dbReference type="PANTHER" id="PTHR41517">
    <property type="entry name" value="1,2-DIOXYGENASE PROTEIN-RELATED"/>
    <property type="match status" value="1"/>
</dbReference>
<keyword evidence="1" id="KW-0223">Dioxygenase</keyword>
<evidence type="ECO:0000313" key="4">
    <source>
        <dbReference type="EMBL" id="SUZ65444.1"/>
    </source>
</evidence>
<dbReference type="SUPFAM" id="SSF51182">
    <property type="entry name" value="RmlC-like cupins"/>
    <property type="match status" value="1"/>
</dbReference>
<keyword evidence="2" id="KW-0560">Oxidoreductase</keyword>
<evidence type="ECO:0000259" key="3">
    <source>
        <dbReference type="Pfam" id="PF07883"/>
    </source>
</evidence>
<dbReference type="CDD" id="cd02216">
    <property type="entry name" value="cupin_GDO-like_N"/>
    <property type="match status" value="1"/>
</dbReference>
<dbReference type="InterPro" id="IPR014710">
    <property type="entry name" value="RmlC-like_jellyroll"/>
</dbReference>
<dbReference type="Pfam" id="PF07883">
    <property type="entry name" value="Cupin_2"/>
    <property type="match status" value="2"/>
</dbReference>
<organism evidence="4">
    <name type="scientific">marine metagenome</name>
    <dbReference type="NCBI Taxonomy" id="408172"/>
    <lineage>
        <taxon>unclassified sequences</taxon>
        <taxon>metagenomes</taxon>
        <taxon>ecological metagenomes</taxon>
    </lineage>
</organism>
<dbReference type="PANTHER" id="PTHR41517:SF1">
    <property type="entry name" value="CUPIN"/>
    <property type="match status" value="1"/>
</dbReference>
<accession>A0A381PFN2</accession>
<sequence length="326" mass="37171">VTRYNPTIWKYSDLRDLVLKSAELVKPEEAGRRVVVLMNDSEAGRKHTASVGWLFSGLQVMKPGEITPAHRHMASAQRFIMEGDGAYTVVDGHEIELEKNDYVLTPNGCWHDHGVFKNGRVSIWQDGLDIPLMNSLETNFYEVYPKEVQEKDYPTNDSPNTFGTTGMLPADSMSWSKPYSPLMVYRWEDTKNGLYNLSKASEGSLYDDYILRYSNPTTGGWAMKTMGAHMQMLKPKRHTKAHRHTGNVMYNCAGGEGYSVIGGKRFDWVEHDIFCVPSWVWHEHVNLSNSEEAFLYSFNDFPVMQSLSIYKEEALDDNNGFQIVVD</sequence>
<dbReference type="GO" id="GO:0051213">
    <property type="term" value="F:dioxygenase activity"/>
    <property type="evidence" value="ECO:0007669"/>
    <property type="project" value="UniProtKB-KW"/>
</dbReference>
<gene>
    <name evidence="4" type="ORF">METZ01_LOCUS18298</name>
</gene>
<reference evidence="4" key="1">
    <citation type="submission" date="2018-05" db="EMBL/GenBank/DDBJ databases">
        <authorList>
            <person name="Lanie J.A."/>
            <person name="Ng W.-L."/>
            <person name="Kazmierczak K.M."/>
            <person name="Andrzejewski T.M."/>
            <person name="Davidsen T.M."/>
            <person name="Wayne K.J."/>
            <person name="Tettelin H."/>
            <person name="Glass J.I."/>
            <person name="Rusch D."/>
            <person name="Podicherti R."/>
            <person name="Tsui H.-C.T."/>
            <person name="Winkler M.E."/>
        </authorList>
    </citation>
    <scope>NUCLEOTIDE SEQUENCE</scope>
</reference>
<dbReference type="CDD" id="cd06992">
    <property type="entry name" value="cupin_GDO-like_C"/>
    <property type="match status" value="1"/>
</dbReference>
<evidence type="ECO:0000256" key="1">
    <source>
        <dbReference type="ARBA" id="ARBA00022964"/>
    </source>
</evidence>
<dbReference type="Gene3D" id="2.60.120.10">
    <property type="entry name" value="Jelly Rolls"/>
    <property type="match status" value="1"/>
</dbReference>
<protein>
    <recommendedName>
        <fullName evidence="3">Cupin type-2 domain-containing protein</fullName>
    </recommendedName>
</protein>
<dbReference type="EMBL" id="UINC01000960">
    <property type="protein sequence ID" value="SUZ65444.1"/>
    <property type="molecule type" value="Genomic_DNA"/>
</dbReference>
<feature type="non-terminal residue" evidence="4">
    <location>
        <position position="1"/>
    </location>
</feature>
<dbReference type="InterPro" id="IPR013096">
    <property type="entry name" value="Cupin_2"/>
</dbReference>
<feature type="domain" description="Cupin type-2" evidence="3">
    <location>
        <begin position="58"/>
        <end position="114"/>
    </location>
</feature>
<feature type="domain" description="Cupin type-2" evidence="3">
    <location>
        <begin position="230"/>
        <end position="292"/>
    </location>
</feature>
<name>A0A381PFN2_9ZZZZ</name>
<proteinExistence type="predicted"/>
<dbReference type="AlphaFoldDB" id="A0A381PFN2"/>